<dbReference type="Gene3D" id="1.10.287.110">
    <property type="entry name" value="DnaJ domain"/>
    <property type="match status" value="1"/>
</dbReference>
<evidence type="ECO:0000259" key="2">
    <source>
        <dbReference type="PROSITE" id="PS50076"/>
    </source>
</evidence>
<feature type="compositionally biased region" description="Basic and acidic residues" evidence="1">
    <location>
        <begin position="199"/>
        <end position="220"/>
    </location>
</feature>
<dbReference type="GO" id="GO:0005737">
    <property type="term" value="C:cytoplasm"/>
    <property type="evidence" value="ECO:0007669"/>
    <property type="project" value="TreeGrafter"/>
</dbReference>
<name>A0A2J6T8E7_9HELO</name>
<dbReference type="RefSeq" id="XP_024736203.1">
    <property type="nucleotide sequence ID" value="XM_024878195.1"/>
</dbReference>
<dbReference type="InterPro" id="IPR036869">
    <property type="entry name" value="J_dom_sf"/>
</dbReference>
<dbReference type="CDD" id="cd06257">
    <property type="entry name" value="DnaJ"/>
    <property type="match status" value="1"/>
</dbReference>
<dbReference type="OrthoDB" id="110024at2759"/>
<sequence>MPRRQEIDLEDEEPPTVEPYKILGIEKSATADEVKSAYRKAALKHHPDKATPETKDEATLKFQEIAFAYAVLSDPVRRKRYDKTGSTAESIDFEDFSWSEFYSEQFRDVITTESIETFSQAYKGSDEEKDDLLNAYEKFKGSWEKIYATVMLSDCLEDEDRFRGIIDAAIEKGDVKSHKRYTEETAEKRERRMKKARREAKEAEEHAKTTKERMNGKKADAGMGDLAALIQKRQADRGGFLDHLEAKYKAQEKSSKKGKKGKKRGSDEDEDEDDEGGMPSEEAFQAAAARLKNGTAESGRKTKRTKH</sequence>
<feature type="compositionally biased region" description="Basic and acidic residues" evidence="1">
    <location>
        <begin position="241"/>
        <end position="255"/>
    </location>
</feature>
<feature type="region of interest" description="Disordered" evidence="1">
    <location>
        <begin position="241"/>
        <end position="307"/>
    </location>
</feature>
<dbReference type="EMBL" id="KZ613817">
    <property type="protein sequence ID" value="PMD59299.1"/>
    <property type="molecule type" value="Genomic_DNA"/>
</dbReference>
<proteinExistence type="predicted"/>
<feature type="compositionally biased region" description="Acidic residues" evidence="1">
    <location>
        <begin position="267"/>
        <end position="276"/>
    </location>
</feature>
<feature type="compositionally biased region" description="Basic and acidic residues" evidence="1">
    <location>
        <begin position="176"/>
        <end position="190"/>
    </location>
</feature>
<dbReference type="Pfam" id="PF23302">
    <property type="entry name" value="HTH_DNAJC9"/>
    <property type="match status" value="1"/>
</dbReference>
<evidence type="ECO:0000313" key="4">
    <source>
        <dbReference type="Proteomes" id="UP000235371"/>
    </source>
</evidence>
<protein>
    <submittedName>
        <fullName evidence="3">DnaJ-domain-containing protein</fullName>
    </submittedName>
</protein>
<dbReference type="GO" id="GO:0031072">
    <property type="term" value="F:heat shock protein binding"/>
    <property type="evidence" value="ECO:0007669"/>
    <property type="project" value="TreeGrafter"/>
</dbReference>
<dbReference type="PRINTS" id="PR00625">
    <property type="entry name" value="JDOMAIN"/>
</dbReference>
<accession>A0A2J6T8E7</accession>
<evidence type="ECO:0000256" key="1">
    <source>
        <dbReference type="SAM" id="MobiDB-lite"/>
    </source>
</evidence>
<gene>
    <name evidence="3" type="ORF">K444DRAFT_591518</name>
</gene>
<keyword evidence="4" id="KW-1185">Reference proteome</keyword>
<dbReference type="InterPro" id="IPR018253">
    <property type="entry name" value="DnaJ_domain_CS"/>
</dbReference>
<dbReference type="PANTHER" id="PTHR44144">
    <property type="entry name" value="DNAJ HOMOLOG SUBFAMILY C MEMBER 9"/>
    <property type="match status" value="1"/>
</dbReference>
<dbReference type="PROSITE" id="PS50076">
    <property type="entry name" value="DNAJ_2"/>
    <property type="match status" value="1"/>
</dbReference>
<reference evidence="3 4" key="1">
    <citation type="submission" date="2016-04" db="EMBL/GenBank/DDBJ databases">
        <title>A degradative enzymes factory behind the ericoid mycorrhizal symbiosis.</title>
        <authorList>
            <consortium name="DOE Joint Genome Institute"/>
            <person name="Martino E."/>
            <person name="Morin E."/>
            <person name="Grelet G."/>
            <person name="Kuo A."/>
            <person name="Kohler A."/>
            <person name="Daghino S."/>
            <person name="Barry K."/>
            <person name="Choi C."/>
            <person name="Cichocki N."/>
            <person name="Clum A."/>
            <person name="Copeland A."/>
            <person name="Hainaut M."/>
            <person name="Haridas S."/>
            <person name="Labutti K."/>
            <person name="Lindquist E."/>
            <person name="Lipzen A."/>
            <person name="Khouja H.-R."/>
            <person name="Murat C."/>
            <person name="Ohm R."/>
            <person name="Olson A."/>
            <person name="Spatafora J."/>
            <person name="Veneault-Fourrey C."/>
            <person name="Henrissat B."/>
            <person name="Grigoriev I."/>
            <person name="Martin F."/>
            <person name="Perotto S."/>
        </authorList>
    </citation>
    <scope>NUCLEOTIDE SEQUENCE [LARGE SCALE GENOMIC DNA]</scope>
    <source>
        <strain evidence="3 4">E</strain>
    </source>
</reference>
<dbReference type="Proteomes" id="UP000235371">
    <property type="component" value="Unassembled WGS sequence"/>
</dbReference>
<dbReference type="Pfam" id="PF00226">
    <property type="entry name" value="DnaJ"/>
    <property type="match status" value="1"/>
</dbReference>
<evidence type="ECO:0000313" key="3">
    <source>
        <dbReference type="EMBL" id="PMD59299.1"/>
    </source>
</evidence>
<dbReference type="SMART" id="SM00271">
    <property type="entry name" value="DnaJ"/>
    <property type="match status" value="1"/>
</dbReference>
<feature type="domain" description="J" evidence="2">
    <location>
        <begin position="18"/>
        <end position="85"/>
    </location>
</feature>
<organism evidence="3 4">
    <name type="scientific">Hyaloscypha bicolor E</name>
    <dbReference type="NCBI Taxonomy" id="1095630"/>
    <lineage>
        <taxon>Eukaryota</taxon>
        <taxon>Fungi</taxon>
        <taxon>Dikarya</taxon>
        <taxon>Ascomycota</taxon>
        <taxon>Pezizomycotina</taxon>
        <taxon>Leotiomycetes</taxon>
        <taxon>Helotiales</taxon>
        <taxon>Hyaloscyphaceae</taxon>
        <taxon>Hyaloscypha</taxon>
        <taxon>Hyaloscypha bicolor</taxon>
    </lineage>
</organism>
<dbReference type="PROSITE" id="PS00636">
    <property type="entry name" value="DNAJ_1"/>
    <property type="match status" value="1"/>
</dbReference>
<dbReference type="InterPro" id="IPR056453">
    <property type="entry name" value="HTH_DNAJC9"/>
</dbReference>
<dbReference type="InterPro" id="IPR001623">
    <property type="entry name" value="DnaJ_domain"/>
</dbReference>
<dbReference type="GO" id="GO:0005634">
    <property type="term" value="C:nucleus"/>
    <property type="evidence" value="ECO:0007669"/>
    <property type="project" value="TreeGrafter"/>
</dbReference>
<dbReference type="InterPro" id="IPR052594">
    <property type="entry name" value="J_domain-containing_protein"/>
</dbReference>
<dbReference type="AlphaFoldDB" id="A0A2J6T8E7"/>
<feature type="region of interest" description="Disordered" evidence="1">
    <location>
        <begin position="176"/>
        <end position="221"/>
    </location>
</feature>
<dbReference type="FunFam" id="1.10.287.110:FF:000110">
    <property type="entry name" value="DnaJ domain protein (AFU_orthologue AFUA_2G13210)"/>
    <property type="match status" value="1"/>
</dbReference>
<dbReference type="SUPFAM" id="SSF46565">
    <property type="entry name" value="Chaperone J-domain"/>
    <property type="match status" value="1"/>
</dbReference>
<dbReference type="PANTHER" id="PTHR44144:SF1">
    <property type="entry name" value="DNAJ HOMOLOG SUBFAMILY C MEMBER 9"/>
    <property type="match status" value="1"/>
</dbReference>
<dbReference type="InParanoid" id="A0A2J6T8E7"/>
<dbReference type="GeneID" id="36586272"/>